<dbReference type="PANTHER" id="PTHR36985:SF1">
    <property type="entry name" value="TRANSLOCATION AND ASSEMBLY MODULE SUBUNIT TAMB"/>
    <property type="match status" value="1"/>
</dbReference>
<dbReference type="OrthoDB" id="5555605at2"/>
<comment type="subcellular location">
    <subcellularLocation>
        <location evidence="1">Membrane</location>
        <topology evidence="1">Single-pass membrane protein</topology>
    </subcellularLocation>
</comment>
<evidence type="ECO:0000256" key="4">
    <source>
        <dbReference type="ARBA" id="ARBA00023136"/>
    </source>
</evidence>
<dbReference type="EMBL" id="PEIB01000010">
    <property type="protein sequence ID" value="RXJ73331.1"/>
    <property type="molecule type" value="Genomic_DNA"/>
</dbReference>
<feature type="domain" description="Translocation and assembly module TamB C-terminal" evidence="5">
    <location>
        <begin position="701"/>
        <end position="910"/>
    </location>
</feature>
<proteinExistence type="predicted"/>
<keyword evidence="3" id="KW-1133">Transmembrane helix</keyword>
<keyword evidence="2" id="KW-0812">Transmembrane</keyword>
<evidence type="ECO:0000256" key="2">
    <source>
        <dbReference type="ARBA" id="ARBA00022692"/>
    </source>
</evidence>
<dbReference type="Proteomes" id="UP000290287">
    <property type="component" value="Unassembled WGS sequence"/>
</dbReference>
<dbReference type="Pfam" id="PF04357">
    <property type="entry name" value="TamB"/>
    <property type="match status" value="1"/>
</dbReference>
<accession>A0A4Q0YWD7</accession>
<dbReference type="GO" id="GO:0097347">
    <property type="term" value="C:TAM protein secretion complex"/>
    <property type="evidence" value="ECO:0007669"/>
    <property type="project" value="TreeGrafter"/>
</dbReference>
<name>A0A4Q0YWD7_9GAMM</name>
<protein>
    <recommendedName>
        <fullName evidence="5">Translocation and assembly module TamB C-terminal domain-containing protein</fullName>
    </recommendedName>
</protein>
<sequence length="937" mass="100609">MPAVTLPVDIDIRQFEAKGIEIALPQKQTIDSLMVKAKLAGSRIDIETVNLDAKEGNAKLSGSVRLDGTYPLRLDVLANVNQPPFKGITLRSRLDGALDALAISATISGAAQADFKGKIDALDPGLSFDVSLNATKLNWPLSDKPDYQVSDTQLTGSGNLQGYTFSLKGKTKSQFYPPMTIDTKAEGSLSHLALTDLTIDTLRGRGTGKAGLEWGNEVRWQAALNLDNIYPGEFWQEAEGRLSGDVVHDGGVTKQGGWFVNFPRLAVNGELRQLPFFVEGSLTLEDRTARGQLRAISDNLIVSHGPNKVALNGVLDEKWDLELALNASDLSASIPDAKGNVIGTAKLTGSFAHPEVVLDIGAGKLGWQDITLASLSLKGKAKLDEQLSANLVVNTGRLKQGELNVDEVAFRLNGNEASHSAVLTIKGEPFGGRFSIKGAFEREKGWQATFSQGLIHTPFGNWTLSEAFDIDYDKVAKRIDLSQHCWQQADSRVCLVERVGLTNEGHAKLTATAFPLRQVNTFLPSELSLDGVVNGFANVKWGKETFLDANFSLPPGSFTKQQAKPLKVGWDSINLVAKLDNTGLKTESSIDLTDNGTIRSELTFTDLAKKQKAVSGFLKTAAISLHPFAPLIGDDAEFKGSINSDITIGGNLEKPQLTGVVHLSSLKLSSSDMPIEVRSGDLTLALSGDSASLDGKILTPEGNINIDGKADWKVPAKWSGAVDLTADTLDISVPPMVQLRATPVLSLNANQDVITAKGKVDIPWARIVVESLPDSAVTLSNDTVMLDDNLQPIPKEKPFTTSLDANIEVTLGDDVTVDAFGLKSNLTGLLKVANSDRGVAVVGAVDLKDGTFRSFGQDLVIRKGVIRFNGVPDQPYLQVEAIRNPDTIEDGVTAGIRLDGPADELRLLFSPILSNLMRTPSLILPGAARLMLNLKAQ</sequence>
<organism evidence="6 7">
    <name type="scientific">Veronia nyctiphanis</name>
    <dbReference type="NCBI Taxonomy" id="1278244"/>
    <lineage>
        <taxon>Bacteria</taxon>
        <taxon>Pseudomonadati</taxon>
        <taxon>Pseudomonadota</taxon>
        <taxon>Gammaproteobacteria</taxon>
        <taxon>Vibrionales</taxon>
        <taxon>Vibrionaceae</taxon>
        <taxon>Veronia</taxon>
    </lineage>
</organism>
<evidence type="ECO:0000256" key="3">
    <source>
        <dbReference type="ARBA" id="ARBA00022989"/>
    </source>
</evidence>
<keyword evidence="4" id="KW-0472">Membrane</keyword>
<evidence type="ECO:0000313" key="6">
    <source>
        <dbReference type="EMBL" id="RXJ73331.1"/>
    </source>
</evidence>
<reference evidence="6 7" key="1">
    <citation type="submission" date="2017-10" db="EMBL/GenBank/DDBJ databases">
        <title>Nyctiphanis sp. nov., isolated from the stomach of the euphausiid Nyctiphanes simplex (Hansen, 1911) in the Gulf of California.</title>
        <authorList>
            <person name="Gomez-Gil B."/>
            <person name="Aguilar-Mendez M."/>
            <person name="Lopez-Cortes A."/>
            <person name="Gomez-Gutierrez J."/>
            <person name="Roque A."/>
            <person name="Lang E."/>
            <person name="Gonzalez-Castillo A."/>
        </authorList>
    </citation>
    <scope>NUCLEOTIDE SEQUENCE [LARGE SCALE GENOMIC DNA]</scope>
    <source>
        <strain evidence="6 7">CAIM 600</strain>
    </source>
</reference>
<dbReference type="GO" id="GO:0009306">
    <property type="term" value="P:protein secretion"/>
    <property type="evidence" value="ECO:0007669"/>
    <property type="project" value="InterPro"/>
</dbReference>
<dbReference type="AlphaFoldDB" id="A0A4Q0YWD7"/>
<comment type="caution">
    <text evidence="6">The sequence shown here is derived from an EMBL/GenBank/DDBJ whole genome shotgun (WGS) entry which is preliminary data.</text>
</comment>
<evidence type="ECO:0000256" key="1">
    <source>
        <dbReference type="ARBA" id="ARBA00004167"/>
    </source>
</evidence>
<evidence type="ECO:0000313" key="7">
    <source>
        <dbReference type="Proteomes" id="UP000290287"/>
    </source>
</evidence>
<gene>
    <name evidence="6" type="ORF">CS022_10140</name>
</gene>
<dbReference type="PANTHER" id="PTHR36985">
    <property type="entry name" value="TRANSLOCATION AND ASSEMBLY MODULE SUBUNIT TAMB"/>
    <property type="match status" value="1"/>
</dbReference>
<dbReference type="GO" id="GO:0005886">
    <property type="term" value="C:plasma membrane"/>
    <property type="evidence" value="ECO:0007669"/>
    <property type="project" value="InterPro"/>
</dbReference>
<dbReference type="InterPro" id="IPR007452">
    <property type="entry name" value="TamB_C"/>
</dbReference>
<evidence type="ECO:0000259" key="5">
    <source>
        <dbReference type="Pfam" id="PF04357"/>
    </source>
</evidence>
<keyword evidence="7" id="KW-1185">Reference proteome</keyword>